<evidence type="ECO:0000313" key="6">
    <source>
        <dbReference type="Proteomes" id="UP000555103"/>
    </source>
</evidence>
<dbReference type="InterPro" id="IPR045076">
    <property type="entry name" value="MutS"/>
</dbReference>
<dbReference type="RefSeq" id="WP_183306457.1">
    <property type="nucleotide sequence ID" value="NZ_JACIEP010000004.1"/>
</dbReference>
<gene>
    <name evidence="5" type="ORF">GGR21_001415</name>
</gene>
<dbReference type="Pfam" id="PF05192">
    <property type="entry name" value="MutS_III"/>
    <property type="match status" value="1"/>
</dbReference>
<dbReference type="InterPro" id="IPR027417">
    <property type="entry name" value="P-loop_NTPase"/>
</dbReference>
<dbReference type="EMBL" id="JACIEP010000004">
    <property type="protein sequence ID" value="MBB4035522.1"/>
    <property type="molecule type" value="Genomic_DNA"/>
</dbReference>
<dbReference type="GO" id="GO:0006298">
    <property type="term" value="P:mismatch repair"/>
    <property type="evidence" value="ECO:0007669"/>
    <property type="project" value="InterPro"/>
</dbReference>
<evidence type="ECO:0000256" key="2">
    <source>
        <dbReference type="ARBA" id="ARBA00022840"/>
    </source>
</evidence>
<comment type="caution">
    <text evidence="5">The sequence shown here is derived from an EMBL/GenBank/DDBJ whole genome shotgun (WGS) entry which is preliminary data.</text>
</comment>
<dbReference type="GO" id="GO:0140664">
    <property type="term" value="F:ATP-dependent DNA damage sensor activity"/>
    <property type="evidence" value="ECO:0007669"/>
    <property type="project" value="InterPro"/>
</dbReference>
<protein>
    <submittedName>
        <fullName evidence="5">DNA mismatch repair ATPase MutS</fullName>
    </submittedName>
</protein>
<dbReference type="InterPro" id="IPR007696">
    <property type="entry name" value="DNA_mismatch_repair_MutS_core"/>
</dbReference>
<dbReference type="GO" id="GO:0005524">
    <property type="term" value="F:ATP binding"/>
    <property type="evidence" value="ECO:0007669"/>
    <property type="project" value="UniProtKB-KW"/>
</dbReference>
<dbReference type="SUPFAM" id="SSF52540">
    <property type="entry name" value="P-loop containing nucleoside triphosphate hydrolases"/>
    <property type="match status" value="1"/>
</dbReference>
<sequence length="446" mass="51332">MRFEVDKQTKRDLEIFDTIKGGKSVVSLFDHTQCVGGKRMLYSFLSSPLTDPEKIIERKEAIAFFQKHFPAGMEVDKDSLDFTEYYIRHSSMATKRISRFTAIEKKLFSKISQNNEYYMMETGVEATVKLLNIIYKFSLLLADKLKDDDIPAYLKRNVDRVKEIFTHPQYLELIDKTRLKAKDITDLDFVFRYTNRDDLLFFLDLIYEYDAFQSIAHTADIYGFSYPEIINGGGNQLEIEDLFHPFVDEAIANDIRFDSSSNLLFVSGPNMAGKSTFLKALGVSVYLAHAGFPVPAKRMKLTTLSGLSTTINISDNLNSGYSHFYAEVMRIKDVAHKLETNKNMMVLFDELFRGTNVKDAYDGTLAIVSAFSRIHTSFFVISTHIVEVAKELDDNDRIMFYYFDIQEENGHPVYTYKLKRGVSEVRLGMYIIRKEGLIDLINNIDI</sequence>
<evidence type="ECO:0000256" key="1">
    <source>
        <dbReference type="ARBA" id="ARBA00022741"/>
    </source>
</evidence>
<dbReference type="Gene3D" id="3.40.50.300">
    <property type="entry name" value="P-loop containing nucleotide triphosphate hydrolases"/>
    <property type="match status" value="1"/>
</dbReference>
<keyword evidence="1" id="KW-0547">Nucleotide-binding</keyword>
<dbReference type="GO" id="GO:0030983">
    <property type="term" value="F:mismatched DNA binding"/>
    <property type="evidence" value="ECO:0007669"/>
    <property type="project" value="InterPro"/>
</dbReference>
<evidence type="ECO:0000313" key="5">
    <source>
        <dbReference type="EMBL" id="MBB4035522.1"/>
    </source>
</evidence>
<dbReference type="AlphaFoldDB" id="A0A840CSK6"/>
<keyword evidence="3" id="KW-0238">DNA-binding</keyword>
<keyword evidence="2" id="KW-0067">ATP-binding</keyword>
<dbReference type="SMART" id="SM00534">
    <property type="entry name" value="MUTSac"/>
    <property type="match status" value="1"/>
</dbReference>
<dbReference type="SUPFAM" id="SSF48334">
    <property type="entry name" value="DNA repair protein MutS, domain III"/>
    <property type="match status" value="1"/>
</dbReference>
<dbReference type="PANTHER" id="PTHR11361:SF99">
    <property type="entry name" value="DNA MISMATCH REPAIR PROTEIN"/>
    <property type="match status" value="1"/>
</dbReference>
<feature type="domain" description="DNA mismatch repair proteins mutS family" evidence="4">
    <location>
        <begin position="261"/>
        <end position="446"/>
    </location>
</feature>
<accession>A0A840CSK6</accession>
<keyword evidence="6" id="KW-1185">Reference proteome</keyword>
<evidence type="ECO:0000256" key="3">
    <source>
        <dbReference type="ARBA" id="ARBA00023125"/>
    </source>
</evidence>
<evidence type="ECO:0000259" key="4">
    <source>
        <dbReference type="SMART" id="SM00534"/>
    </source>
</evidence>
<name>A0A840CSK6_9BACT</name>
<proteinExistence type="predicted"/>
<dbReference type="InterPro" id="IPR000432">
    <property type="entry name" value="DNA_mismatch_repair_MutS_C"/>
</dbReference>
<dbReference type="Proteomes" id="UP000555103">
    <property type="component" value="Unassembled WGS sequence"/>
</dbReference>
<dbReference type="PANTHER" id="PTHR11361">
    <property type="entry name" value="DNA MISMATCH REPAIR PROTEIN MUTS FAMILY MEMBER"/>
    <property type="match status" value="1"/>
</dbReference>
<dbReference type="Gene3D" id="1.10.1420.10">
    <property type="match status" value="1"/>
</dbReference>
<dbReference type="InterPro" id="IPR036187">
    <property type="entry name" value="DNA_mismatch_repair_MutS_sf"/>
</dbReference>
<reference evidence="5 6" key="1">
    <citation type="submission" date="2020-08" db="EMBL/GenBank/DDBJ databases">
        <title>Genomic Encyclopedia of Type Strains, Phase IV (KMG-IV): sequencing the most valuable type-strain genomes for metagenomic binning, comparative biology and taxonomic classification.</title>
        <authorList>
            <person name="Goeker M."/>
        </authorList>
    </citation>
    <scope>NUCLEOTIDE SEQUENCE [LARGE SCALE GENOMIC DNA]</scope>
    <source>
        <strain evidence="5 6">DSM 104969</strain>
    </source>
</reference>
<dbReference type="GO" id="GO:0005829">
    <property type="term" value="C:cytosol"/>
    <property type="evidence" value="ECO:0007669"/>
    <property type="project" value="TreeGrafter"/>
</dbReference>
<organism evidence="5 6">
    <name type="scientific">Dysgonomonas hofstadii</name>
    <dbReference type="NCBI Taxonomy" id="637886"/>
    <lineage>
        <taxon>Bacteria</taxon>
        <taxon>Pseudomonadati</taxon>
        <taxon>Bacteroidota</taxon>
        <taxon>Bacteroidia</taxon>
        <taxon>Bacteroidales</taxon>
        <taxon>Dysgonomonadaceae</taxon>
        <taxon>Dysgonomonas</taxon>
    </lineage>
</organism>
<dbReference type="Pfam" id="PF00488">
    <property type="entry name" value="MutS_V"/>
    <property type="match status" value="1"/>
</dbReference>